<keyword evidence="3 5" id="KW-1133">Transmembrane helix</keyword>
<dbReference type="RefSeq" id="WP_004029430.1">
    <property type="nucleotide sequence ID" value="NZ_AMPO01000001.1"/>
</dbReference>
<feature type="transmembrane region" description="Helical" evidence="5">
    <location>
        <begin position="298"/>
        <end position="321"/>
    </location>
</feature>
<comment type="subcellular location">
    <subcellularLocation>
        <location evidence="1">Membrane</location>
        <topology evidence="1">Multi-pass membrane protein</topology>
    </subcellularLocation>
</comment>
<dbReference type="InterPro" id="IPR013525">
    <property type="entry name" value="ABC2_TM"/>
</dbReference>
<feature type="transmembrane region" description="Helical" evidence="5">
    <location>
        <begin position="191"/>
        <end position="209"/>
    </location>
</feature>
<evidence type="ECO:0000313" key="7">
    <source>
        <dbReference type="EMBL" id="EKF86858.1"/>
    </source>
</evidence>
<dbReference type="Proteomes" id="UP000007360">
    <property type="component" value="Unassembled WGS sequence"/>
</dbReference>
<feature type="transmembrane region" description="Helical" evidence="5">
    <location>
        <begin position="24"/>
        <end position="46"/>
    </location>
</feature>
<feature type="transmembrane region" description="Helical" evidence="5">
    <location>
        <begin position="240"/>
        <end position="263"/>
    </location>
</feature>
<evidence type="ECO:0000259" key="6">
    <source>
        <dbReference type="Pfam" id="PF12698"/>
    </source>
</evidence>
<evidence type="ECO:0000256" key="3">
    <source>
        <dbReference type="ARBA" id="ARBA00022989"/>
    </source>
</evidence>
<dbReference type="OrthoDB" id="37107at2157"/>
<dbReference type="EMBL" id="AMPO01000001">
    <property type="protein sequence ID" value="EKF86858.1"/>
    <property type="molecule type" value="Genomic_DNA"/>
</dbReference>
<evidence type="ECO:0000256" key="2">
    <source>
        <dbReference type="ARBA" id="ARBA00022692"/>
    </source>
</evidence>
<proteinExistence type="predicted"/>
<protein>
    <submittedName>
        <fullName evidence="7">ABC transporter permease</fullName>
    </submittedName>
</protein>
<dbReference type="GO" id="GO:0016020">
    <property type="term" value="C:membrane"/>
    <property type="evidence" value="ECO:0007669"/>
    <property type="project" value="UniProtKB-SubCell"/>
</dbReference>
<dbReference type="Pfam" id="PF12698">
    <property type="entry name" value="ABC2_membrane_3"/>
    <property type="match status" value="1"/>
</dbReference>
<evidence type="ECO:0000256" key="4">
    <source>
        <dbReference type="ARBA" id="ARBA00023136"/>
    </source>
</evidence>
<dbReference type="PANTHER" id="PTHR43471">
    <property type="entry name" value="ABC TRANSPORTER PERMEASE"/>
    <property type="match status" value="1"/>
</dbReference>
<feature type="transmembrane region" description="Helical" evidence="5">
    <location>
        <begin position="350"/>
        <end position="372"/>
    </location>
</feature>
<name>K2R2X6_METFP</name>
<dbReference type="GO" id="GO:0140359">
    <property type="term" value="F:ABC-type transporter activity"/>
    <property type="evidence" value="ECO:0007669"/>
    <property type="project" value="InterPro"/>
</dbReference>
<keyword evidence="8" id="KW-1185">Reference proteome</keyword>
<feature type="domain" description="ABC-2 type transporter transmembrane" evidence="6">
    <location>
        <begin position="25"/>
        <end position="370"/>
    </location>
</feature>
<dbReference type="PANTHER" id="PTHR43471:SF3">
    <property type="entry name" value="ABC TRANSPORTER PERMEASE PROTEIN NATB"/>
    <property type="match status" value="1"/>
</dbReference>
<keyword evidence="4 5" id="KW-0472">Membrane</keyword>
<evidence type="ECO:0000313" key="8">
    <source>
        <dbReference type="Proteomes" id="UP000007360"/>
    </source>
</evidence>
<sequence length="398" mass="43704">MKINMNFSIITRWEFKNTLKSKKFILIFFMQLSVLAMLIFMFNSFATNIESEKGLSITPSLVDFATLDVDDPGGYFKKSIDPEIIKIYSTNGNSSLLRLETGETNGFYTVSSDSIQRIQNGEVVDTVLYLDYSDPRRSVVRDSINTTTKSLSSALTQSYLQSANPSNTSSQTGINEENTGESLPMQIIKKVMLVVLLFLPLFLFGNIIIDSVVGEKERKTGEILVAMPISPGEILLGKGLAVVAISALQVAMWIAVLIAAGFTINNVIPVYLLVVLTAIPIVGLTSIIGAYAKNYKEAGIGLTFAYIIVVGFLIVPALAYISRKSFSANISPMTAVMRLFAGEAISIPEILMSVTAVIILSIIFFKIAAWLFGRDDVLFGPRPGPVKLTLQFFRIKKR</sequence>
<gene>
    <name evidence="7" type="ORF">A994_01190</name>
</gene>
<feature type="transmembrane region" description="Helical" evidence="5">
    <location>
        <begin position="270"/>
        <end position="292"/>
    </location>
</feature>
<evidence type="ECO:0000256" key="5">
    <source>
        <dbReference type="SAM" id="Phobius"/>
    </source>
</evidence>
<organism evidence="7 8">
    <name type="scientific">Methanobacterium formicicum (strain DSM 3637 / PP1)</name>
    <dbReference type="NCBI Taxonomy" id="1204725"/>
    <lineage>
        <taxon>Archaea</taxon>
        <taxon>Methanobacteriati</taxon>
        <taxon>Methanobacteriota</taxon>
        <taxon>Methanomada group</taxon>
        <taxon>Methanobacteria</taxon>
        <taxon>Methanobacteriales</taxon>
        <taxon>Methanobacteriaceae</taxon>
        <taxon>Methanobacterium</taxon>
    </lineage>
</organism>
<keyword evidence="2 5" id="KW-0812">Transmembrane</keyword>
<evidence type="ECO:0000256" key="1">
    <source>
        <dbReference type="ARBA" id="ARBA00004141"/>
    </source>
</evidence>
<dbReference type="PATRIC" id="fig|1204725.3.peg.237"/>
<dbReference type="AlphaFoldDB" id="K2R2X6"/>
<comment type="caution">
    <text evidence="7">The sequence shown here is derived from an EMBL/GenBank/DDBJ whole genome shotgun (WGS) entry which is preliminary data.</text>
</comment>
<reference evidence="7 8" key="1">
    <citation type="journal article" date="2012" name="J. Bacteriol.">
        <title>Draft genome sequence of Methanobacterium formicicum DSM 3637, an archaebacterium isolated from the methane producer amoeba Pelomyxa palustris.</title>
        <authorList>
            <person name="Gutierrez G."/>
        </authorList>
    </citation>
    <scope>NUCLEOTIDE SEQUENCE [LARGE SCALE GENOMIC DNA]</scope>
    <source>
        <strain evidence="8">DSM 3637 / PP1</strain>
    </source>
</reference>
<accession>K2R2X6</accession>